<dbReference type="Proteomes" id="UP001152607">
    <property type="component" value="Unassembled WGS sequence"/>
</dbReference>
<protein>
    <recommendedName>
        <fullName evidence="3">Thioesterase domain-containing protein</fullName>
    </recommendedName>
</protein>
<organism evidence="1 2">
    <name type="scientific">Periconia digitata</name>
    <dbReference type="NCBI Taxonomy" id="1303443"/>
    <lineage>
        <taxon>Eukaryota</taxon>
        <taxon>Fungi</taxon>
        <taxon>Dikarya</taxon>
        <taxon>Ascomycota</taxon>
        <taxon>Pezizomycotina</taxon>
        <taxon>Dothideomycetes</taxon>
        <taxon>Pleosporomycetidae</taxon>
        <taxon>Pleosporales</taxon>
        <taxon>Massarineae</taxon>
        <taxon>Periconiaceae</taxon>
        <taxon>Periconia</taxon>
    </lineage>
</organism>
<dbReference type="AlphaFoldDB" id="A0A9W4XR84"/>
<dbReference type="OrthoDB" id="10253869at2759"/>
<accession>A0A9W4XR84</accession>
<evidence type="ECO:0008006" key="3">
    <source>
        <dbReference type="Google" id="ProtNLM"/>
    </source>
</evidence>
<name>A0A9W4XR84_9PLEO</name>
<sequence>MESNPEVIQDGTTADGRTNTLAIPAFLIHDGGGTTFSYHCLEPLGRLIYGIFNPYFRSGERFEGGILRMSQLYAEMIRKTCGEPKFLARQNSDGMVDVLIGGWSTGGLLSLEIAKTLTGDSRVRVIGVLLVDSMYTVYPSSVRLEAIDKLNFGTSKNSFLSLQAMKEALRIIYEWKPPVWSSPHDERRPRISLVRGIDAVPTTGDRVHIPDVYRNERALGWDRYEKDMFTDILEVTGDHFEMFKFENIPETSMAIKRCFDRLEAISLGLHD</sequence>
<reference evidence="1" key="1">
    <citation type="submission" date="2023-01" db="EMBL/GenBank/DDBJ databases">
        <authorList>
            <person name="Van Ghelder C."/>
            <person name="Rancurel C."/>
        </authorList>
    </citation>
    <scope>NUCLEOTIDE SEQUENCE</scope>
    <source>
        <strain evidence="1">CNCM I-4278</strain>
    </source>
</reference>
<dbReference type="InterPro" id="IPR029058">
    <property type="entry name" value="AB_hydrolase_fold"/>
</dbReference>
<gene>
    <name evidence="1" type="ORF">PDIGIT_LOCUS13867</name>
</gene>
<evidence type="ECO:0000313" key="1">
    <source>
        <dbReference type="EMBL" id="CAI6340683.1"/>
    </source>
</evidence>
<comment type="caution">
    <text evidence="1">The sequence shown here is derived from an EMBL/GenBank/DDBJ whole genome shotgun (WGS) entry which is preliminary data.</text>
</comment>
<dbReference type="EMBL" id="CAOQHR010000010">
    <property type="protein sequence ID" value="CAI6340683.1"/>
    <property type="molecule type" value="Genomic_DNA"/>
</dbReference>
<keyword evidence="2" id="KW-1185">Reference proteome</keyword>
<proteinExistence type="predicted"/>
<dbReference type="Gene3D" id="3.40.50.1820">
    <property type="entry name" value="alpha/beta hydrolase"/>
    <property type="match status" value="1"/>
</dbReference>
<evidence type="ECO:0000313" key="2">
    <source>
        <dbReference type="Proteomes" id="UP001152607"/>
    </source>
</evidence>
<dbReference type="SUPFAM" id="SSF53474">
    <property type="entry name" value="alpha/beta-Hydrolases"/>
    <property type="match status" value="1"/>
</dbReference>